<evidence type="ECO:0000313" key="3">
    <source>
        <dbReference type="Proteomes" id="UP000664521"/>
    </source>
</evidence>
<comment type="caution">
    <text evidence="2">The sequence shown here is derived from an EMBL/GenBank/DDBJ whole genome shotgun (WGS) entry which is preliminary data.</text>
</comment>
<keyword evidence="3" id="KW-1185">Reference proteome</keyword>
<dbReference type="PANTHER" id="PTHR37017">
    <property type="entry name" value="AB HYDROLASE-1 DOMAIN-CONTAINING PROTEIN-RELATED"/>
    <property type="match status" value="1"/>
</dbReference>
<dbReference type="Pfam" id="PF12697">
    <property type="entry name" value="Abhydrolase_6"/>
    <property type="match status" value="1"/>
</dbReference>
<dbReference type="OrthoDB" id="408373at2759"/>
<accession>A0A8H3J0S5</accession>
<dbReference type="EMBL" id="CAJPDS010000115">
    <property type="protein sequence ID" value="CAF9938576.1"/>
    <property type="molecule type" value="Genomic_DNA"/>
</dbReference>
<evidence type="ECO:0000259" key="1">
    <source>
        <dbReference type="Pfam" id="PF12697"/>
    </source>
</evidence>
<dbReference type="Proteomes" id="UP000664521">
    <property type="component" value="Unassembled WGS sequence"/>
</dbReference>
<evidence type="ECO:0000313" key="2">
    <source>
        <dbReference type="EMBL" id="CAF9938576.1"/>
    </source>
</evidence>
<reference evidence="2" key="1">
    <citation type="submission" date="2021-03" db="EMBL/GenBank/DDBJ databases">
        <authorList>
            <person name="Tagirdzhanova G."/>
        </authorList>
    </citation>
    <scope>NUCLEOTIDE SEQUENCE</scope>
</reference>
<gene>
    <name evidence="2" type="ORF">HETSPECPRED_001119</name>
</gene>
<dbReference type="InterPro" id="IPR052897">
    <property type="entry name" value="Sec-Metab_Biosynth_Hydrolase"/>
</dbReference>
<protein>
    <recommendedName>
        <fullName evidence="1">AB hydrolase-1 domain-containing protein</fullName>
    </recommendedName>
</protein>
<dbReference type="InterPro" id="IPR029058">
    <property type="entry name" value="AB_hydrolase_fold"/>
</dbReference>
<dbReference type="SUPFAM" id="SSF53474">
    <property type="entry name" value="alpha/beta-Hydrolases"/>
    <property type="match status" value="1"/>
</dbReference>
<dbReference type="PANTHER" id="PTHR37017:SF8">
    <property type="entry name" value="AB HYDROLASE-1 DOMAIN-CONTAINING PROTEIN"/>
    <property type="match status" value="1"/>
</dbReference>
<sequence>MVTTRPTFFVVPGAWHDVSAYRKFAKHLEDLGNPTVVAALPSVGSSNPKEATCIKDAESLREQLSVLIENDAKDIVVLAHSYGGIPAALAAHGLSTIPREQEGKKGGILGLVYMSAFVVPEGTSLLEYLGGKHAPYLVPNQPSEGLCTVSSPIETFYNDVDAETIPSLMEALRPQAMLALESPTTSPAWADPVFENRRLFIRSTQDQALPVFVQDMFVQRSGLQWTVKDVDAGHSAWASQTEKVAALIEEFVTTL</sequence>
<dbReference type="Gene3D" id="3.40.50.1820">
    <property type="entry name" value="alpha/beta hydrolase"/>
    <property type="match status" value="1"/>
</dbReference>
<feature type="domain" description="AB hydrolase-1" evidence="1">
    <location>
        <begin position="9"/>
        <end position="246"/>
    </location>
</feature>
<dbReference type="InterPro" id="IPR000073">
    <property type="entry name" value="AB_hydrolase_1"/>
</dbReference>
<dbReference type="AlphaFoldDB" id="A0A8H3J0S5"/>
<name>A0A8H3J0S5_9LECA</name>
<proteinExistence type="predicted"/>
<organism evidence="2 3">
    <name type="scientific">Heterodermia speciosa</name>
    <dbReference type="NCBI Taxonomy" id="116794"/>
    <lineage>
        <taxon>Eukaryota</taxon>
        <taxon>Fungi</taxon>
        <taxon>Dikarya</taxon>
        <taxon>Ascomycota</taxon>
        <taxon>Pezizomycotina</taxon>
        <taxon>Lecanoromycetes</taxon>
        <taxon>OSLEUM clade</taxon>
        <taxon>Lecanoromycetidae</taxon>
        <taxon>Caliciales</taxon>
        <taxon>Physciaceae</taxon>
        <taxon>Heterodermia</taxon>
    </lineage>
</organism>